<protein>
    <submittedName>
        <fullName evidence="1">Uncharacterized protein</fullName>
    </submittedName>
</protein>
<organism evidence="1 2">
    <name type="scientific">Melipona quadrifasciata</name>
    <dbReference type="NCBI Taxonomy" id="166423"/>
    <lineage>
        <taxon>Eukaryota</taxon>
        <taxon>Metazoa</taxon>
        <taxon>Ecdysozoa</taxon>
        <taxon>Arthropoda</taxon>
        <taxon>Hexapoda</taxon>
        <taxon>Insecta</taxon>
        <taxon>Pterygota</taxon>
        <taxon>Neoptera</taxon>
        <taxon>Endopterygota</taxon>
        <taxon>Hymenoptera</taxon>
        <taxon>Apocrita</taxon>
        <taxon>Aculeata</taxon>
        <taxon>Apoidea</taxon>
        <taxon>Anthophila</taxon>
        <taxon>Apidae</taxon>
        <taxon>Melipona</taxon>
    </lineage>
</organism>
<sequence length="86" mass="9822">MWAQNFSARGDNQISSVNNDEDYLRNKLPTSMTIHRWKKYSVILLSQSSHKLGKKIPARWPGWRIRAIGVKRALLGGSCTVRLQQG</sequence>
<keyword evidence="2" id="KW-1185">Reference proteome</keyword>
<dbReference type="Proteomes" id="UP000053105">
    <property type="component" value="Unassembled WGS sequence"/>
</dbReference>
<gene>
    <name evidence="1" type="ORF">WN51_01405</name>
</gene>
<reference evidence="1 2" key="1">
    <citation type="submission" date="2015-07" db="EMBL/GenBank/DDBJ databases">
        <title>The genome of Melipona quadrifasciata.</title>
        <authorList>
            <person name="Pan H."/>
            <person name="Kapheim K."/>
        </authorList>
    </citation>
    <scope>NUCLEOTIDE SEQUENCE [LARGE SCALE GENOMIC DNA]</scope>
    <source>
        <strain evidence="1">0111107301</strain>
        <tissue evidence="1">Whole body</tissue>
    </source>
</reference>
<accession>A0A0M8ZWE9</accession>
<name>A0A0M8ZWE9_9HYME</name>
<proteinExistence type="predicted"/>
<dbReference type="AlphaFoldDB" id="A0A0M8ZWE9"/>
<dbReference type="EMBL" id="KQ435821">
    <property type="protein sequence ID" value="KOX72307.1"/>
    <property type="molecule type" value="Genomic_DNA"/>
</dbReference>
<evidence type="ECO:0000313" key="2">
    <source>
        <dbReference type="Proteomes" id="UP000053105"/>
    </source>
</evidence>
<evidence type="ECO:0000313" key="1">
    <source>
        <dbReference type="EMBL" id="KOX72307.1"/>
    </source>
</evidence>